<feature type="region of interest" description="Disordered" evidence="4">
    <location>
        <begin position="781"/>
        <end position="804"/>
    </location>
</feature>
<dbReference type="Gene3D" id="2.130.10.10">
    <property type="entry name" value="YVTN repeat-like/Quinoprotein amine dehydrogenase"/>
    <property type="match status" value="3"/>
</dbReference>
<dbReference type="PROSITE" id="PS50294">
    <property type="entry name" value="WD_REPEATS_REGION"/>
    <property type="match status" value="4"/>
</dbReference>
<evidence type="ECO:0000256" key="1">
    <source>
        <dbReference type="ARBA" id="ARBA00022574"/>
    </source>
</evidence>
<dbReference type="SUPFAM" id="SSF50998">
    <property type="entry name" value="Quinoprotein alcohol dehydrogenase-like"/>
    <property type="match status" value="1"/>
</dbReference>
<feature type="repeat" description="WD" evidence="3">
    <location>
        <begin position="604"/>
        <end position="645"/>
    </location>
</feature>
<dbReference type="PROSITE" id="PS50082">
    <property type="entry name" value="WD_REPEATS_2"/>
    <property type="match status" value="4"/>
</dbReference>
<evidence type="ECO:0000256" key="2">
    <source>
        <dbReference type="ARBA" id="ARBA00022737"/>
    </source>
</evidence>
<dbReference type="AlphaFoldDB" id="A0A8E2DIM8"/>
<feature type="compositionally biased region" description="Polar residues" evidence="4">
    <location>
        <begin position="489"/>
        <end position="505"/>
    </location>
</feature>
<dbReference type="CDD" id="cd00200">
    <property type="entry name" value="WD40"/>
    <property type="match status" value="1"/>
</dbReference>
<dbReference type="SMART" id="SM00320">
    <property type="entry name" value="WD40"/>
    <property type="match status" value="7"/>
</dbReference>
<evidence type="ECO:0000256" key="3">
    <source>
        <dbReference type="PROSITE-ProRule" id="PRU00221"/>
    </source>
</evidence>
<dbReference type="InterPro" id="IPR011047">
    <property type="entry name" value="Quinoprotein_ADH-like_sf"/>
</dbReference>
<evidence type="ECO:0000313" key="7">
    <source>
        <dbReference type="Proteomes" id="UP000250043"/>
    </source>
</evidence>
<dbReference type="Pfam" id="PF00400">
    <property type="entry name" value="WD40"/>
    <property type="match status" value="2"/>
</dbReference>
<keyword evidence="1 3" id="KW-0853">WD repeat</keyword>
<name>A0A8E2DIM8_9APHY</name>
<dbReference type="InterPro" id="IPR049546">
    <property type="entry name" value="WDR54_beta_prop"/>
</dbReference>
<evidence type="ECO:0000259" key="5">
    <source>
        <dbReference type="Pfam" id="PF21031"/>
    </source>
</evidence>
<sequence>MAIQHGRSPPRSPTSSEPSSPDLSDLSAMSAAEDIYVQTLFPLGYGYPIWNPDPTPTSPEIHIGDVGHMEQGTFYRLFNAMKDVHDPENEKRMLPTNFEKLTLPDQLNIVTPRAIQAGAVCSKTVKVRNIGTQIYGGSGLAQGGFSVERYKEQGAVLILEDDANRTAVHANRLMPKYMREHYQEWDQLVKDQIGLELEVDKLFFVCGYIKSKAWAIMTFDKASSSYSGSVDVGYGPTGIALNMTWKDERYAPTLTRTGPLRSVPYSDRLAITDSTPTSSRSLFYDAPYNQCIFLNYYKIKPRRWFGPKVIKAAAEPRDSSADASDGEDDQAATVRLASGQVVEGDIVQESQSLQPKDPVDDVLDYILEYSDAEVAVASDADVFVLCKGHDFPTNFPEFLRTALPSVGLEDGLGTLVLPGETPAFSTNDMDSPLQCVESYAPAPAWFPAPTGSREHDDGSHSSTLRSLAEYHMDVDIHEPGHSPAEGDESSLTVPKTGNQGDTAETNPAMGPRTRDARNHTASENVLGVSAIAFSQDSRRVAFAHAEAVITVWDTERESRLSICQGHIDEVQDLAFSPTDYRLASCSFDSNAIIWNYLTGDQHAVLAHDAAVFDVAYSPDGSAVATAAYDSTVCLWYADSGELRASCPGLPIPATQLEYSANGRYVAASAAYKVHVWDAETGAVHVVLDGHAGIIWKFAFNREGDRIVTASEDMTARIWSLETGEELFISREHAGPVWMAQFSLDEGSIHTVSADGTFVTCRVDNDQEGRIRLHIPHVDHETTRISPDGTHITSAGGSKESRSADSHRVAVWDARDGRRVGTLDGHTDVVTKVVFSPDGACVATSSYDGSVRIWNMHDLAA</sequence>
<dbReference type="Pfam" id="PF21031">
    <property type="entry name" value="WDR54"/>
    <property type="match status" value="1"/>
</dbReference>
<dbReference type="Proteomes" id="UP000250043">
    <property type="component" value="Unassembled WGS sequence"/>
</dbReference>
<feature type="region of interest" description="Disordered" evidence="4">
    <location>
        <begin position="1"/>
        <end position="26"/>
    </location>
</feature>
<reference evidence="6 7" key="1">
    <citation type="submission" date="2016-07" db="EMBL/GenBank/DDBJ databases">
        <title>Draft genome of the white-rot fungus Obba rivulosa 3A-2.</title>
        <authorList>
            <consortium name="DOE Joint Genome Institute"/>
            <person name="Miettinen O."/>
            <person name="Riley R."/>
            <person name="Acob R."/>
            <person name="Barry K."/>
            <person name="Cullen D."/>
            <person name="De Vries R."/>
            <person name="Hainaut M."/>
            <person name="Hatakka A."/>
            <person name="Henrissat B."/>
            <person name="Hilden K."/>
            <person name="Kuo R."/>
            <person name="Labutti K."/>
            <person name="Lipzen A."/>
            <person name="Makela M.R."/>
            <person name="Sandor L."/>
            <person name="Spatafora J.W."/>
            <person name="Grigoriev I.V."/>
            <person name="Hibbett D.S."/>
        </authorList>
    </citation>
    <scope>NUCLEOTIDE SEQUENCE [LARGE SCALE GENOMIC DNA]</scope>
    <source>
        <strain evidence="6 7">3A-2</strain>
    </source>
</reference>
<feature type="region of interest" description="Disordered" evidence="4">
    <location>
        <begin position="476"/>
        <end position="515"/>
    </location>
</feature>
<evidence type="ECO:0000256" key="4">
    <source>
        <dbReference type="SAM" id="MobiDB-lite"/>
    </source>
</evidence>
<dbReference type="InterPro" id="IPR015943">
    <property type="entry name" value="WD40/YVTN_repeat-like_dom_sf"/>
</dbReference>
<dbReference type="PANTHER" id="PTHR19879:SF9">
    <property type="entry name" value="TRANSCRIPTION INITIATION FACTOR TFIID SUBUNIT 5"/>
    <property type="match status" value="1"/>
</dbReference>
<dbReference type="OrthoDB" id="2662290at2759"/>
<keyword evidence="7" id="KW-1185">Reference proteome</keyword>
<dbReference type="InterPro" id="IPR001680">
    <property type="entry name" value="WD40_rpt"/>
</dbReference>
<feature type="repeat" description="WD" evidence="3">
    <location>
        <begin position="687"/>
        <end position="728"/>
    </location>
</feature>
<protein>
    <submittedName>
        <fullName evidence="6">WD40 repeat-like protein</fullName>
    </submittedName>
</protein>
<dbReference type="InterPro" id="IPR019775">
    <property type="entry name" value="WD40_repeat_CS"/>
</dbReference>
<dbReference type="PROSITE" id="PS00678">
    <property type="entry name" value="WD_REPEATS_1"/>
    <property type="match status" value="1"/>
</dbReference>
<feature type="repeat" description="WD" evidence="3">
    <location>
        <begin position="563"/>
        <end position="604"/>
    </location>
</feature>
<organism evidence="6 7">
    <name type="scientific">Obba rivulosa</name>
    <dbReference type="NCBI Taxonomy" id="1052685"/>
    <lineage>
        <taxon>Eukaryota</taxon>
        <taxon>Fungi</taxon>
        <taxon>Dikarya</taxon>
        <taxon>Basidiomycota</taxon>
        <taxon>Agaricomycotina</taxon>
        <taxon>Agaricomycetes</taxon>
        <taxon>Polyporales</taxon>
        <taxon>Gelatoporiaceae</taxon>
        <taxon>Obba</taxon>
    </lineage>
</organism>
<evidence type="ECO:0000313" key="6">
    <source>
        <dbReference type="EMBL" id="OCH89485.1"/>
    </source>
</evidence>
<keyword evidence="2" id="KW-0677">Repeat</keyword>
<feature type="domain" description="WD repeat-containing protein 54 beta-propeller" evidence="5">
    <location>
        <begin position="611"/>
        <end position="736"/>
    </location>
</feature>
<dbReference type="PANTHER" id="PTHR19879">
    <property type="entry name" value="TRANSCRIPTION INITIATION FACTOR TFIID"/>
    <property type="match status" value="1"/>
</dbReference>
<feature type="repeat" description="WD" evidence="3">
    <location>
        <begin position="822"/>
        <end position="860"/>
    </location>
</feature>
<feature type="compositionally biased region" description="Low complexity" evidence="4">
    <location>
        <begin position="7"/>
        <end position="26"/>
    </location>
</feature>
<gene>
    <name evidence="6" type="ORF">OBBRIDRAFT_778488</name>
</gene>
<dbReference type="EMBL" id="KV722426">
    <property type="protein sequence ID" value="OCH89485.1"/>
    <property type="molecule type" value="Genomic_DNA"/>
</dbReference>
<accession>A0A8E2DIM8</accession>
<proteinExistence type="predicted"/>